<keyword evidence="2" id="KW-1185">Reference proteome</keyword>
<accession>A0ABV0MM90</accession>
<proteinExistence type="predicted"/>
<protein>
    <submittedName>
        <fullName evidence="1">Uncharacterized protein</fullName>
    </submittedName>
</protein>
<evidence type="ECO:0000313" key="2">
    <source>
        <dbReference type="Proteomes" id="UP001476798"/>
    </source>
</evidence>
<name>A0ABV0MM90_9TELE</name>
<evidence type="ECO:0000313" key="1">
    <source>
        <dbReference type="EMBL" id="MEQ2160061.1"/>
    </source>
</evidence>
<dbReference type="Proteomes" id="UP001476798">
    <property type="component" value="Unassembled WGS sequence"/>
</dbReference>
<reference evidence="1 2" key="1">
    <citation type="submission" date="2021-06" db="EMBL/GenBank/DDBJ databases">
        <authorList>
            <person name="Palmer J.M."/>
        </authorList>
    </citation>
    <scope>NUCLEOTIDE SEQUENCE [LARGE SCALE GENOMIC DNA]</scope>
    <source>
        <strain evidence="1 2">GA_2019</strain>
        <tissue evidence="1">Muscle</tissue>
    </source>
</reference>
<dbReference type="EMBL" id="JAHRIO010004444">
    <property type="protein sequence ID" value="MEQ2160061.1"/>
    <property type="molecule type" value="Genomic_DNA"/>
</dbReference>
<gene>
    <name evidence="1" type="ORF">GOODEAATRI_029647</name>
</gene>
<sequence>MEHPGQLPVLFTRPLVYLQVVTSKCVLEIFTARCEIHFSVLQVMHCSLKFCPRIFCCTISLLRLMTTLTDATSILAFTFPGVQGCKL</sequence>
<comment type="caution">
    <text evidence="1">The sequence shown here is derived from an EMBL/GenBank/DDBJ whole genome shotgun (WGS) entry which is preliminary data.</text>
</comment>
<organism evidence="1 2">
    <name type="scientific">Goodea atripinnis</name>
    <dbReference type="NCBI Taxonomy" id="208336"/>
    <lineage>
        <taxon>Eukaryota</taxon>
        <taxon>Metazoa</taxon>
        <taxon>Chordata</taxon>
        <taxon>Craniata</taxon>
        <taxon>Vertebrata</taxon>
        <taxon>Euteleostomi</taxon>
        <taxon>Actinopterygii</taxon>
        <taxon>Neopterygii</taxon>
        <taxon>Teleostei</taxon>
        <taxon>Neoteleostei</taxon>
        <taxon>Acanthomorphata</taxon>
        <taxon>Ovalentaria</taxon>
        <taxon>Atherinomorphae</taxon>
        <taxon>Cyprinodontiformes</taxon>
        <taxon>Goodeidae</taxon>
        <taxon>Goodea</taxon>
    </lineage>
</organism>